<dbReference type="InterPro" id="IPR035965">
    <property type="entry name" value="PAS-like_dom_sf"/>
</dbReference>
<dbReference type="Pfam" id="PF00989">
    <property type="entry name" value="PAS"/>
    <property type="match status" value="1"/>
</dbReference>
<evidence type="ECO:0000256" key="4">
    <source>
        <dbReference type="ARBA" id="ARBA00022679"/>
    </source>
</evidence>
<evidence type="ECO:0000313" key="13">
    <source>
        <dbReference type="EMBL" id="THG40719.1"/>
    </source>
</evidence>
<dbReference type="SUPFAM" id="SSF47384">
    <property type="entry name" value="Homodimeric domain of signal transducing histidine kinase"/>
    <property type="match status" value="1"/>
</dbReference>
<keyword evidence="6" id="KW-0418">Kinase</keyword>
<dbReference type="CDD" id="cd00082">
    <property type="entry name" value="HisKA"/>
    <property type="match status" value="1"/>
</dbReference>
<accession>A0ABY2QJR7</accession>
<feature type="domain" description="PAS" evidence="11">
    <location>
        <begin position="115"/>
        <end position="161"/>
    </location>
</feature>
<dbReference type="Gene3D" id="1.10.287.130">
    <property type="match status" value="1"/>
</dbReference>
<dbReference type="InterPro" id="IPR013767">
    <property type="entry name" value="PAS_fold"/>
</dbReference>
<dbReference type="Pfam" id="PF02518">
    <property type="entry name" value="HATPase_c"/>
    <property type="match status" value="1"/>
</dbReference>
<evidence type="ECO:0000256" key="6">
    <source>
        <dbReference type="ARBA" id="ARBA00022777"/>
    </source>
</evidence>
<feature type="transmembrane region" description="Helical" evidence="9">
    <location>
        <begin position="45"/>
        <end position="78"/>
    </location>
</feature>
<evidence type="ECO:0000259" key="11">
    <source>
        <dbReference type="PROSITE" id="PS50112"/>
    </source>
</evidence>
<dbReference type="SUPFAM" id="SSF55874">
    <property type="entry name" value="ATPase domain of HSP90 chaperone/DNA topoisomerase II/histidine kinase"/>
    <property type="match status" value="1"/>
</dbReference>
<evidence type="ECO:0000259" key="12">
    <source>
        <dbReference type="PROSITE" id="PS50113"/>
    </source>
</evidence>
<dbReference type="Pfam" id="PF13426">
    <property type="entry name" value="PAS_9"/>
    <property type="match status" value="1"/>
</dbReference>
<dbReference type="PANTHER" id="PTHR43065:SF10">
    <property type="entry name" value="PEROXIDE STRESS-ACTIVATED HISTIDINE KINASE MAK3"/>
    <property type="match status" value="1"/>
</dbReference>
<feature type="domain" description="PAS" evidence="11">
    <location>
        <begin position="243"/>
        <end position="289"/>
    </location>
</feature>
<dbReference type="InterPro" id="IPR000700">
    <property type="entry name" value="PAS-assoc_C"/>
</dbReference>
<dbReference type="NCBIfam" id="TIGR00229">
    <property type="entry name" value="sensory_box"/>
    <property type="match status" value="2"/>
</dbReference>
<dbReference type="Proteomes" id="UP000308038">
    <property type="component" value="Unassembled WGS sequence"/>
</dbReference>
<dbReference type="Gene3D" id="3.30.450.20">
    <property type="entry name" value="PAS domain"/>
    <property type="match status" value="2"/>
</dbReference>
<dbReference type="SMART" id="SM00387">
    <property type="entry name" value="HATPase_c"/>
    <property type="match status" value="1"/>
</dbReference>
<dbReference type="SUPFAM" id="SSF55785">
    <property type="entry name" value="PYP-like sensor domain (PAS domain)"/>
    <property type="match status" value="2"/>
</dbReference>
<dbReference type="InterPro" id="IPR000014">
    <property type="entry name" value="PAS"/>
</dbReference>
<keyword evidence="4" id="KW-0808">Transferase</keyword>
<dbReference type="Gene3D" id="3.30.565.10">
    <property type="entry name" value="Histidine kinase-like ATPase, C-terminal domain"/>
    <property type="match status" value="1"/>
</dbReference>
<keyword evidence="9" id="KW-0812">Transmembrane</keyword>
<keyword evidence="5" id="KW-0547">Nucleotide-binding</keyword>
<dbReference type="InterPro" id="IPR003594">
    <property type="entry name" value="HATPase_dom"/>
</dbReference>
<keyword evidence="9" id="KW-1133">Transmembrane helix</keyword>
<dbReference type="PROSITE" id="PS50112">
    <property type="entry name" value="PAS"/>
    <property type="match status" value="2"/>
</dbReference>
<evidence type="ECO:0000259" key="10">
    <source>
        <dbReference type="PROSITE" id="PS50109"/>
    </source>
</evidence>
<dbReference type="InterPro" id="IPR036890">
    <property type="entry name" value="HATPase_C_sf"/>
</dbReference>
<feature type="domain" description="Histidine kinase" evidence="10">
    <location>
        <begin position="390"/>
        <end position="605"/>
    </location>
</feature>
<dbReference type="PRINTS" id="PR00344">
    <property type="entry name" value="BCTRLSENSOR"/>
</dbReference>
<proteinExistence type="predicted"/>
<comment type="catalytic activity">
    <reaction evidence="1">
        <text>ATP + protein L-histidine = ADP + protein N-phospho-L-histidine.</text>
        <dbReference type="EC" id="2.7.13.3"/>
    </reaction>
</comment>
<evidence type="ECO:0000313" key="14">
    <source>
        <dbReference type="Proteomes" id="UP000308038"/>
    </source>
</evidence>
<evidence type="ECO:0000256" key="9">
    <source>
        <dbReference type="SAM" id="Phobius"/>
    </source>
</evidence>
<sequence length="610" mass="65817">MHSIRGASLRAGLTGCGIAVGAVGLAAFVQHALNKGPPPAAPFLLFFFAISVTGMLAGPFWAGVAAALSAAVTSWIGWLPSTDELRLLLLFGLSSGSVVALSYLHSARAARERTAAHELNLLIEGATGYAIYMYDAAGRVSVWNEGARRLMGWNADEVIGKHCSIFYTQMAVAEGVPDHHLRTAAVKGAVRGEDWHVRKDGSRFLASFNLKAFYDQSGTLRGYGKLIRDITQQRAEQFRAAASENHYRSILATVPDAMVVTNRAGNILSFSAAAERLFGLSESEVVGTSFQRLIASSDPQGRVGDLEYYLAATRNSSDGVGSTLLGRKGDGSTFPLQLAVGQAVTEGKPIFTAFIRDLTEHRRTQERLEELRASLVHAARGSAMGTMASTLRHELNQPITAVVNYMRGIRNLLREGNEEDRDMIDDALAEAMREGLRAGDILRHLHDFESRGEMELTVEDLPQLIEEAAQLALIGARERGIWVTFDIDANASPVLVDRIQIQQVLINLIRNAIEAMAESPERHLSVSTRVEDDGCVKATVADTGSGIAPQVAATLFRAFNSTKAGGMGLGLSICRTIVEASGGRIWAEPREGGGTAFHFTMVQADRELAE</sequence>
<dbReference type="PANTHER" id="PTHR43065">
    <property type="entry name" value="SENSOR HISTIDINE KINASE"/>
    <property type="match status" value="1"/>
</dbReference>
<keyword evidence="8" id="KW-0902">Two-component regulatory system</keyword>
<evidence type="ECO:0000256" key="2">
    <source>
        <dbReference type="ARBA" id="ARBA00012438"/>
    </source>
</evidence>
<dbReference type="Gene3D" id="6.10.250.2580">
    <property type="match status" value="1"/>
</dbReference>
<keyword evidence="9" id="KW-0472">Membrane</keyword>
<feature type="domain" description="PAC" evidence="12">
    <location>
        <begin position="190"/>
        <end position="242"/>
    </location>
</feature>
<evidence type="ECO:0000256" key="7">
    <source>
        <dbReference type="ARBA" id="ARBA00022840"/>
    </source>
</evidence>
<dbReference type="InterPro" id="IPR005467">
    <property type="entry name" value="His_kinase_dom"/>
</dbReference>
<evidence type="ECO:0000256" key="8">
    <source>
        <dbReference type="ARBA" id="ARBA00023012"/>
    </source>
</evidence>
<feature type="transmembrane region" description="Helical" evidence="9">
    <location>
        <begin position="85"/>
        <end position="104"/>
    </location>
</feature>
<dbReference type="InterPro" id="IPR004358">
    <property type="entry name" value="Sig_transdc_His_kin-like_C"/>
</dbReference>
<dbReference type="InterPro" id="IPR003661">
    <property type="entry name" value="HisK_dim/P_dom"/>
</dbReference>
<name>A0ABY2QJR7_9SPHN</name>
<evidence type="ECO:0000256" key="1">
    <source>
        <dbReference type="ARBA" id="ARBA00000085"/>
    </source>
</evidence>
<dbReference type="SMART" id="SM00091">
    <property type="entry name" value="PAS"/>
    <property type="match status" value="2"/>
</dbReference>
<keyword evidence="3" id="KW-0597">Phosphoprotein</keyword>
<dbReference type="EMBL" id="SSTI01000004">
    <property type="protein sequence ID" value="THG40719.1"/>
    <property type="molecule type" value="Genomic_DNA"/>
</dbReference>
<keyword evidence="14" id="KW-1185">Reference proteome</keyword>
<feature type="transmembrane region" description="Helical" evidence="9">
    <location>
        <begin position="12"/>
        <end position="33"/>
    </location>
</feature>
<dbReference type="CDD" id="cd00130">
    <property type="entry name" value="PAS"/>
    <property type="match status" value="2"/>
</dbReference>
<gene>
    <name evidence="13" type="ORF">E5988_07255</name>
</gene>
<evidence type="ECO:0000256" key="5">
    <source>
        <dbReference type="ARBA" id="ARBA00022741"/>
    </source>
</evidence>
<dbReference type="PROSITE" id="PS50113">
    <property type="entry name" value="PAC"/>
    <property type="match status" value="1"/>
</dbReference>
<reference evidence="13 14" key="1">
    <citation type="submission" date="2019-04" db="EMBL/GenBank/DDBJ databases">
        <title>Microbes associate with the intestines of laboratory mice.</title>
        <authorList>
            <person name="Navarre W."/>
            <person name="Wong E."/>
            <person name="Huang K.C."/>
            <person name="Tropini C."/>
            <person name="Ng K."/>
            <person name="Yu B."/>
        </authorList>
    </citation>
    <scope>NUCLEOTIDE SEQUENCE [LARGE SCALE GENOMIC DNA]</scope>
    <source>
        <strain evidence="13 14">NM83_B4-11</strain>
    </source>
</reference>
<organism evidence="13 14">
    <name type="scientific">Sphingomonas olei</name>
    <dbReference type="NCBI Taxonomy" id="1886787"/>
    <lineage>
        <taxon>Bacteria</taxon>
        <taxon>Pseudomonadati</taxon>
        <taxon>Pseudomonadota</taxon>
        <taxon>Alphaproteobacteria</taxon>
        <taxon>Sphingomonadales</taxon>
        <taxon>Sphingomonadaceae</taxon>
        <taxon>Sphingomonas</taxon>
    </lineage>
</organism>
<dbReference type="EC" id="2.7.13.3" evidence="2"/>
<dbReference type="PROSITE" id="PS50109">
    <property type="entry name" value="HIS_KIN"/>
    <property type="match status" value="1"/>
</dbReference>
<keyword evidence="7" id="KW-0067">ATP-binding</keyword>
<protein>
    <recommendedName>
        <fullName evidence="2">histidine kinase</fullName>
        <ecNumber evidence="2">2.7.13.3</ecNumber>
    </recommendedName>
</protein>
<comment type="caution">
    <text evidence="13">The sequence shown here is derived from an EMBL/GenBank/DDBJ whole genome shotgun (WGS) entry which is preliminary data.</text>
</comment>
<evidence type="ECO:0000256" key="3">
    <source>
        <dbReference type="ARBA" id="ARBA00022553"/>
    </source>
</evidence>
<dbReference type="SMART" id="SM00388">
    <property type="entry name" value="HisKA"/>
    <property type="match status" value="1"/>
</dbReference>
<dbReference type="InterPro" id="IPR036097">
    <property type="entry name" value="HisK_dim/P_sf"/>
</dbReference>